<dbReference type="GO" id="GO:0005096">
    <property type="term" value="F:GTPase activator activity"/>
    <property type="evidence" value="ECO:0007669"/>
    <property type="project" value="UniProtKB-KW"/>
</dbReference>
<evidence type="ECO:0000256" key="2">
    <source>
        <dbReference type="ARBA" id="ARBA00022448"/>
    </source>
</evidence>
<dbReference type="Proteomes" id="UP000282582">
    <property type="component" value="Unassembled WGS sequence"/>
</dbReference>
<evidence type="ECO:0000313" key="15">
    <source>
        <dbReference type="Proteomes" id="UP000276864"/>
    </source>
</evidence>
<dbReference type="InterPro" id="IPR050302">
    <property type="entry name" value="Rab_GAP_TBC_domain"/>
</dbReference>
<dbReference type="EMBL" id="QWIM01000054">
    <property type="protein sequence ID" value="RMY40782.1"/>
    <property type="molecule type" value="Genomic_DNA"/>
</dbReference>
<comment type="subcellular location">
    <subcellularLocation>
        <location evidence="1">Cytoplasm</location>
    </subcellularLocation>
</comment>
<feature type="domain" description="Rab-GAP TBC" evidence="12">
    <location>
        <begin position="560"/>
        <end position="824"/>
    </location>
</feature>
<feature type="coiled-coil region" evidence="10">
    <location>
        <begin position="968"/>
        <end position="1052"/>
    </location>
</feature>
<feature type="region of interest" description="Disordered" evidence="11">
    <location>
        <begin position="592"/>
        <end position="656"/>
    </location>
</feature>
<evidence type="ECO:0000256" key="9">
    <source>
        <dbReference type="ARBA" id="ARBA00072088"/>
    </source>
</evidence>
<dbReference type="Gene3D" id="1.10.8.270">
    <property type="entry name" value="putative rabgap domain of human tbc1 domain family member 14 like domains"/>
    <property type="match status" value="1"/>
</dbReference>
<name>A0A3M7BLW1_HORWE</name>
<feature type="compositionally biased region" description="Polar residues" evidence="11">
    <location>
        <begin position="464"/>
        <end position="483"/>
    </location>
</feature>
<evidence type="ECO:0000313" key="13">
    <source>
        <dbReference type="EMBL" id="RMY02587.1"/>
    </source>
</evidence>
<organism evidence="14 15">
    <name type="scientific">Hortaea werneckii</name>
    <name type="common">Black yeast</name>
    <name type="synonym">Cladosporium werneckii</name>
    <dbReference type="NCBI Taxonomy" id="91943"/>
    <lineage>
        <taxon>Eukaryota</taxon>
        <taxon>Fungi</taxon>
        <taxon>Dikarya</taxon>
        <taxon>Ascomycota</taxon>
        <taxon>Pezizomycotina</taxon>
        <taxon>Dothideomycetes</taxon>
        <taxon>Dothideomycetidae</taxon>
        <taxon>Mycosphaerellales</taxon>
        <taxon>Teratosphaeriaceae</taxon>
        <taxon>Hortaea</taxon>
    </lineage>
</organism>
<evidence type="ECO:0000313" key="14">
    <source>
        <dbReference type="EMBL" id="RMY40782.1"/>
    </source>
</evidence>
<evidence type="ECO:0000256" key="5">
    <source>
        <dbReference type="ARBA" id="ARBA00022892"/>
    </source>
</evidence>
<evidence type="ECO:0000259" key="12">
    <source>
        <dbReference type="PROSITE" id="PS50086"/>
    </source>
</evidence>
<feature type="compositionally biased region" description="Basic and acidic residues" evidence="11">
    <location>
        <begin position="313"/>
        <end position="326"/>
    </location>
</feature>
<comment type="caution">
    <text evidence="14">The sequence shown here is derived from an EMBL/GenBank/DDBJ whole genome shotgun (WGS) entry which is preliminary data.</text>
</comment>
<evidence type="ECO:0000256" key="4">
    <source>
        <dbReference type="ARBA" id="ARBA00022490"/>
    </source>
</evidence>
<evidence type="ECO:0000256" key="6">
    <source>
        <dbReference type="ARBA" id="ARBA00022927"/>
    </source>
</evidence>
<dbReference type="SUPFAM" id="SSF47923">
    <property type="entry name" value="Ypt/Rab-GAP domain of gyp1p"/>
    <property type="match status" value="2"/>
</dbReference>
<dbReference type="GO" id="GO:0015031">
    <property type="term" value="P:protein transport"/>
    <property type="evidence" value="ECO:0007669"/>
    <property type="project" value="UniProtKB-KW"/>
</dbReference>
<reference evidence="15 16" key="1">
    <citation type="journal article" date="2018" name="BMC Genomics">
        <title>Genomic evidence for intraspecific hybridization in a clonal and extremely halotolerant yeast.</title>
        <authorList>
            <person name="Gostincar C."/>
            <person name="Stajich J.E."/>
            <person name="Zupancic J."/>
            <person name="Zalar P."/>
            <person name="Gunde-Cimerman N."/>
        </authorList>
    </citation>
    <scope>NUCLEOTIDE SEQUENCE [LARGE SCALE GENOMIC DNA]</scope>
    <source>
        <strain evidence="14 15">EXF-6651</strain>
        <strain evidence="13 16">EXF-6654</strain>
    </source>
</reference>
<accession>A0A3M7BLW1</accession>
<evidence type="ECO:0000256" key="7">
    <source>
        <dbReference type="ARBA" id="ARBA00023054"/>
    </source>
</evidence>
<dbReference type="Gene3D" id="1.10.472.80">
    <property type="entry name" value="Ypt/Rab-GAP domain of gyp1p, domain 3"/>
    <property type="match status" value="1"/>
</dbReference>
<dbReference type="PANTHER" id="PTHR47219">
    <property type="entry name" value="RAB GTPASE-ACTIVATING PROTEIN 1-LIKE"/>
    <property type="match status" value="1"/>
</dbReference>
<feature type="compositionally biased region" description="Basic residues" evidence="11">
    <location>
        <begin position="168"/>
        <end position="178"/>
    </location>
</feature>
<evidence type="ECO:0000256" key="1">
    <source>
        <dbReference type="ARBA" id="ARBA00004496"/>
    </source>
</evidence>
<dbReference type="PROSITE" id="PS50086">
    <property type="entry name" value="TBC_RABGAP"/>
    <property type="match status" value="1"/>
</dbReference>
<keyword evidence="6" id="KW-0653">Protein transport</keyword>
<keyword evidence="7 10" id="KW-0175">Coiled coil</keyword>
<feature type="compositionally biased region" description="Basic and acidic residues" evidence="11">
    <location>
        <begin position="220"/>
        <end position="245"/>
    </location>
</feature>
<dbReference type="SMART" id="SM00164">
    <property type="entry name" value="TBC"/>
    <property type="match status" value="1"/>
</dbReference>
<dbReference type="AlphaFoldDB" id="A0A3M7BLW1"/>
<feature type="compositionally biased region" description="Basic and acidic residues" evidence="11">
    <location>
        <begin position="428"/>
        <end position="441"/>
    </location>
</feature>
<evidence type="ECO:0000256" key="8">
    <source>
        <dbReference type="ARBA" id="ARBA00061661"/>
    </source>
</evidence>
<dbReference type="Proteomes" id="UP000276864">
    <property type="component" value="Unassembled WGS sequence"/>
</dbReference>
<evidence type="ECO:0000256" key="10">
    <source>
        <dbReference type="SAM" id="Coils"/>
    </source>
</evidence>
<evidence type="ECO:0000313" key="16">
    <source>
        <dbReference type="Proteomes" id="UP000282582"/>
    </source>
</evidence>
<keyword evidence="2" id="KW-0813">Transport</keyword>
<dbReference type="PANTHER" id="PTHR47219:SF9">
    <property type="entry name" value="GTPASE ACTIVATING PROTEIN AND CENTROSOME-ASSOCIATED, ISOFORM B"/>
    <property type="match status" value="1"/>
</dbReference>
<proteinExistence type="inferred from homology"/>
<protein>
    <recommendedName>
        <fullName evidence="9">GTPase-activating protein GYP5</fullName>
    </recommendedName>
</protein>
<keyword evidence="3" id="KW-0343">GTPase activation</keyword>
<dbReference type="InterPro" id="IPR035969">
    <property type="entry name" value="Rab-GAP_TBC_sf"/>
</dbReference>
<sequence>MQKYSFYDGWWSRGGGQRPVKEDEDAQKYNTCKPGENGVDSENAINPIQFPSPRPQIMAHAATPPEAHADAPGAFPSSGDPTPAGTVTEESLSSPPSPVNNDPSSPIHLATDPNHNHNDGHGDGSLAPASPLDHQPTPDPTALPDIAIHSPSKFEQRNQAPGIPDRRKSLRPGSKKGRGGQAAGKAGKRLSMADLAAEMRVKDNSDGETPLSEKEEEGFEDAKEETPRPESKDAGSGDRMDKPNDDGGETVAEDKHRDESGLGIDSAADKPQSSVEEPAHEPEPTVSLSQGDAAADVEPSTSSPPSNPGAAPEPRERSASPTKHMEGLSGDFIVDAPPPPSTAERQHNIEQRHVGERPPPPAGPIRKASSGFAGFLGRMGSIRKGRSPSAPREGGKFSRRNTATSATSASGLANIPDEGENEATPRPGLKEQFETLRRQEEFTMSGANGRGLTPEPENAEDAAQRTQSEADLPANSSRPNSLESEVKTERAHSTSISSPLKSPPILDPKLPPGTASGLTAGAPEEPKPVDWDLWQKVVYEGPSAVQKSSGEELREAIASGIPPAIRGVVWQVLAESKSEELEQVYRTLKARGTDAEKSEQSLKPAPMSRSESQTGLPNGTDDKGSDTSSRSSMHSVGSHATPATSPPPSVQDQSAEVTAKLLSEKQKRESAALQKLEKTIRRDLGARTSFSKYTQSAGLQDGLFGVCKAYALFDEGVGYAQGINFIAMPLLFNLSEEEAFTLLVRLMSKYEIRSMFTPDMSGLHLRLYQFERLLEDLEPALYCHLRRRHVSPQLYATQWFLTLFAYRFPLQLVLRVHDLMLSEGLTAILRFGIVLMQRNREALLGMKDMSSLSTFLKEKLFDVYIDKSPDAKSMLETGFFGSVSGGGAEKELYRADEMVRDACAVQVSDELLAVYTAEWEEQLSGEQAKAEELESLRTSTTTLTARVRELETRTQAQDSEHVTIASDLVNLKLENDKLLDENEGLKMKVEELRKIADAQPAEVEEKLKEEMERIMQRNIEVQNENRSLKEECEELEGQVVEAKMVAAQARADHDSVMQKWQNVQAAMNG</sequence>
<keyword evidence="4" id="KW-0963">Cytoplasm</keyword>
<dbReference type="Gene3D" id="1.10.10.750">
    <property type="entry name" value="Ypt/Rab-GAP domain of gyp1p, domain 1"/>
    <property type="match status" value="1"/>
</dbReference>
<dbReference type="Pfam" id="PF23436">
    <property type="entry name" value="RabGap-TBC_2"/>
    <property type="match status" value="1"/>
</dbReference>
<gene>
    <name evidence="14" type="ORF">D0866_01036</name>
    <name evidence="13" type="ORF">D0868_07904</name>
</gene>
<feature type="compositionally biased region" description="Low complexity" evidence="11">
    <location>
        <begin position="628"/>
        <end position="643"/>
    </location>
</feature>
<dbReference type="InterPro" id="IPR000195">
    <property type="entry name" value="Rab-GAP-TBC_dom"/>
</dbReference>
<dbReference type="GO" id="GO:0005737">
    <property type="term" value="C:cytoplasm"/>
    <property type="evidence" value="ECO:0007669"/>
    <property type="project" value="UniProtKB-SubCell"/>
</dbReference>
<feature type="region of interest" description="Disordered" evidence="11">
    <location>
        <begin position="1"/>
        <end position="527"/>
    </location>
</feature>
<dbReference type="EMBL" id="QWIK01000673">
    <property type="protein sequence ID" value="RMY02587.1"/>
    <property type="molecule type" value="Genomic_DNA"/>
</dbReference>
<evidence type="ECO:0000256" key="3">
    <source>
        <dbReference type="ARBA" id="ARBA00022468"/>
    </source>
</evidence>
<comment type="similarity">
    <text evidence="8">Belongs to the GYP5 family.</text>
</comment>
<evidence type="ECO:0000256" key="11">
    <source>
        <dbReference type="SAM" id="MobiDB-lite"/>
    </source>
</evidence>
<dbReference type="GO" id="GO:0016192">
    <property type="term" value="P:vesicle-mediated transport"/>
    <property type="evidence" value="ECO:0007669"/>
    <property type="project" value="UniProtKB-KW"/>
</dbReference>
<feature type="compositionally biased region" description="Pro residues" evidence="11">
    <location>
        <begin position="501"/>
        <end position="511"/>
    </location>
</feature>
<keyword evidence="5" id="KW-0931">ER-Golgi transport</keyword>
<dbReference type="FunFam" id="1.10.472.80:FF:000044">
    <property type="entry name" value="GTPase-activating protein GYP5"/>
    <property type="match status" value="1"/>
</dbReference>
<feature type="compositionally biased region" description="Basic and acidic residues" evidence="11">
    <location>
        <begin position="344"/>
        <end position="356"/>
    </location>
</feature>